<feature type="region of interest" description="Disordered" evidence="14">
    <location>
        <begin position="722"/>
        <end position="751"/>
    </location>
</feature>
<evidence type="ECO:0000256" key="7">
    <source>
        <dbReference type="ARBA" id="ARBA00023015"/>
    </source>
</evidence>
<dbReference type="FunFam" id="3.30.40.10:FF:000006">
    <property type="entry name" value="CCR4-NOT transcription complex subunit 4"/>
    <property type="match status" value="1"/>
</dbReference>
<evidence type="ECO:0000259" key="15">
    <source>
        <dbReference type="PROSITE" id="PS50089"/>
    </source>
</evidence>
<dbReference type="SUPFAM" id="SSF57850">
    <property type="entry name" value="RING/U-box"/>
    <property type="match status" value="1"/>
</dbReference>
<dbReference type="InterPro" id="IPR000504">
    <property type="entry name" value="RRM_dom"/>
</dbReference>
<evidence type="ECO:0000313" key="18">
    <source>
        <dbReference type="Proteomes" id="UP000664521"/>
    </source>
</evidence>
<keyword evidence="8 13" id="KW-0175">Coiled coil</keyword>
<evidence type="ECO:0000256" key="9">
    <source>
        <dbReference type="ARBA" id="ARBA00023163"/>
    </source>
</evidence>
<feature type="compositionally biased region" description="Polar residues" evidence="14">
    <location>
        <begin position="917"/>
        <end position="926"/>
    </location>
</feature>
<organism evidence="17 18">
    <name type="scientific">Heterodermia speciosa</name>
    <dbReference type="NCBI Taxonomy" id="116794"/>
    <lineage>
        <taxon>Eukaryota</taxon>
        <taxon>Fungi</taxon>
        <taxon>Dikarya</taxon>
        <taxon>Ascomycota</taxon>
        <taxon>Pezizomycotina</taxon>
        <taxon>Lecanoromycetes</taxon>
        <taxon>OSLEUM clade</taxon>
        <taxon>Lecanoromycetidae</taxon>
        <taxon>Caliciales</taxon>
        <taxon>Physciaceae</taxon>
        <taxon>Heterodermia</taxon>
    </lineage>
</organism>
<feature type="compositionally biased region" description="Polar residues" evidence="14">
    <location>
        <begin position="974"/>
        <end position="992"/>
    </location>
</feature>
<protein>
    <submittedName>
        <fullName evidence="17">Transcriptional repressor proteinral negative regulator of transcription subunit 4</fullName>
    </submittedName>
</protein>
<feature type="compositionally biased region" description="Pro residues" evidence="14">
    <location>
        <begin position="262"/>
        <end position="271"/>
    </location>
</feature>
<dbReference type="FunFam" id="3.30.70.330:FF:000257">
    <property type="entry name" value="CCR4-NOT core complex subunit Not4"/>
    <property type="match status" value="1"/>
</dbReference>
<feature type="compositionally biased region" description="Basic and acidic residues" evidence="14">
    <location>
        <begin position="448"/>
        <end position="465"/>
    </location>
</feature>
<keyword evidence="18" id="KW-1185">Reference proteome</keyword>
<feature type="compositionally biased region" description="Polar residues" evidence="14">
    <location>
        <begin position="497"/>
        <end position="506"/>
    </location>
</feature>
<dbReference type="GO" id="GO:0016567">
    <property type="term" value="P:protein ubiquitination"/>
    <property type="evidence" value="ECO:0007669"/>
    <property type="project" value="TreeGrafter"/>
</dbReference>
<feature type="compositionally biased region" description="Polar residues" evidence="14">
    <location>
        <begin position="616"/>
        <end position="656"/>
    </location>
</feature>
<dbReference type="SMART" id="SM00361">
    <property type="entry name" value="RRM_1"/>
    <property type="match status" value="1"/>
</dbReference>
<feature type="compositionally biased region" description="Polar residues" evidence="14">
    <location>
        <begin position="237"/>
        <end position="254"/>
    </location>
</feature>
<gene>
    <name evidence="17" type="primary">NOT4</name>
    <name evidence="17" type="ORF">HETSPECPRED_001434</name>
</gene>
<feature type="compositionally biased region" description="Polar residues" evidence="14">
    <location>
        <begin position="303"/>
        <end position="316"/>
    </location>
</feature>
<dbReference type="InterPro" id="IPR039515">
    <property type="entry name" value="NOT4_mRING-HC-C4C4"/>
</dbReference>
<dbReference type="InterPro" id="IPR034261">
    <property type="entry name" value="CNOT4_RRM"/>
</dbReference>
<feature type="region of interest" description="Disordered" evidence="14">
    <location>
        <begin position="871"/>
        <end position="941"/>
    </location>
</feature>
<dbReference type="GO" id="GO:0051254">
    <property type="term" value="P:positive regulation of RNA metabolic process"/>
    <property type="evidence" value="ECO:0007669"/>
    <property type="project" value="UniProtKB-ARBA"/>
</dbReference>
<feature type="region of interest" description="Disordered" evidence="14">
    <location>
        <begin position="1431"/>
        <end position="1452"/>
    </location>
</feature>
<feature type="compositionally biased region" description="Basic and acidic residues" evidence="14">
    <location>
        <begin position="286"/>
        <end position="297"/>
    </location>
</feature>
<feature type="compositionally biased region" description="Basic residues" evidence="14">
    <location>
        <begin position="1221"/>
        <end position="1230"/>
    </location>
</feature>
<dbReference type="PANTHER" id="PTHR12603">
    <property type="entry name" value="CCR4-NOT TRANSCRIPTION COMPLEX RELATED"/>
    <property type="match status" value="1"/>
</dbReference>
<keyword evidence="2" id="KW-0678">Repressor</keyword>
<feature type="compositionally biased region" description="Low complexity" evidence="14">
    <location>
        <begin position="557"/>
        <end position="574"/>
    </location>
</feature>
<dbReference type="Pfam" id="PF00076">
    <property type="entry name" value="RRM_1"/>
    <property type="match status" value="1"/>
</dbReference>
<feature type="compositionally biased region" description="Basic and acidic residues" evidence="14">
    <location>
        <begin position="1188"/>
        <end position="1213"/>
    </location>
</feature>
<feature type="region of interest" description="Disordered" evidence="14">
    <location>
        <begin position="972"/>
        <end position="1300"/>
    </location>
</feature>
<dbReference type="InterPro" id="IPR003954">
    <property type="entry name" value="RRM_euk-type"/>
</dbReference>
<comment type="subcellular location">
    <subcellularLocation>
        <location evidence="1">Nucleus</location>
    </subcellularLocation>
</comment>
<evidence type="ECO:0000256" key="3">
    <source>
        <dbReference type="ARBA" id="ARBA00022723"/>
    </source>
</evidence>
<dbReference type="GO" id="GO:0003723">
    <property type="term" value="F:RNA binding"/>
    <property type="evidence" value="ECO:0007669"/>
    <property type="project" value="UniProtKB-UniRule"/>
</dbReference>
<dbReference type="InterPro" id="IPR039780">
    <property type="entry name" value="Mot2"/>
</dbReference>
<dbReference type="InterPro" id="IPR013083">
    <property type="entry name" value="Znf_RING/FYVE/PHD"/>
</dbReference>
<evidence type="ECO:0000256" key="10">
    <source>
        <dbReference type="ARBA" id="ARBA00023242"/>
    </source>
</evidence>
<keyword evidence="7" id="KW-0805">Transcription regulation</keyword>
<dbReference type="CDD" id="cd12438">
    <property type="entry name" value="RRM_CNOT4"/>
    <property type="match status" value="1"/>
</dbReference>
<feature type="compositionally biased region" description="Polar residues" evidence="14">
    <location>
        <begin position="1126"/>
        <end position="1144"/>
    </location>
</feature>
<feature type="region of interest" description="Disordered" evidence="14">
    <location>
        <begin position="447"/>
        <end position="519"/>
    </location>
</feature>
<feature type="compositionally biased region" description="Low complexity" evidence="14">
    <location>
        <begin position="993"/>
        <end position="1004"/>
    </location>
</feature>
<dbReference type="Proteomes" id="UP000664521">
    <property type="component" value="Unassembled WGS sequence"/>
</dbReference>
<feature type="compositionally biased region" description="Low complexity" evidence="14">
    <location>
        <begin position="1038"/>
        <end position="1055"/>
    </location>
</feature>
<evidence type="ECO:0000256" key="5">
    <source>
        <dbReference type="ARBA" id="ARBA00022833"/>
    </source>
</evidence>
<feature type="region of interest" description="Disordered" evidence="14">
    <location>
        <begin position="774"/>
        <end position="798"/>
    </location>
</feature>
<feature type="domain" description="RING-type" evidence="15">
    <location>
        <begin position="18"/>
        <end position="61"/>
    </location>
</feature>
<evidence type="ECO:0000256" key="8">
    <source>
        <dbReference type="ARBA" id="ARBA00023054"/>
    </source>
</evidence>
<dbReference type="PROSITE" id="PS50102">
    <property type="entry name" value="RRM"/>
    <property type="match status" value="1"/>
</dbReference>
<evidence type="ECO:0000256" key="4">
    <source>
        <dbReference type="ARBA" id="ARBA00022771"/>
    </source>
</evidence>
<dbReference type="PROSITE" id="PS50089">
    <property type="entry name" value="ZF_RING_2"/>
    <property type="match status" value="1"/>
</dbReference>
<evidence type="ECO:0000256" key="6">
    <source>
        <dbReference type="ARBA" id="ARBA00022884"/>
    </source>
</evidence>
<dbReference type="EMBL" id="CAJPDS010000122">
    <property type="protein sequence ID" value="CAF9938952.1"/>
    <property type="molecule type" value="Genomic_DNA"/>
</dbReference>
<dbReference type="GO" id="GO:0061630">
    <property type="term" value="F:ubiquitin protein ligase activity"/>
    <property type="evidence" value="ECO:0007669"/>
    <property type="project" value="UniProtKB-ARBA"/>
</dbReference>
<keyword evidence="4 11" id="KW-0863">Zinc-finger</keyword>
<keyword evidence="10" id="KW-0539">Nucleus</keyword>
<feature type="compositionally biased region" description="Polar residues" evidence="14">
    <location>
        <begin position="1155"/>
        <end position="1168"/>
    </location>
</feature>
<dbReference type="GO" id="GO:0008270">
    <property type="term" value="F:zinc ion binding"/>
    <property type="evidence" value="ECO:0007669"/>
    <property type="project" value="UniProtKB-KW"/>
</dbReference>
<dbReference type="GO" id="GO:0000956">
    <property type="term" value="P:nuclear-transcribed mRNA catabolic process"/>
    <property type="evidence" value="ECO:0007669"/>
    <property type="project" value="UniProtKB-ARBA"/>
</dbReference>
<feature type="domain" description="RRM" evidence="16">
    <location>
        <begin position="120"/>
        <end position="205"/>
    </location>
</feature>
<feature type="compositionally biased region" description="Polar residues" evidence="14">
    <location>
        <begin position="575"/>
        <end position="595"/>
    </location>
</feature>
<sequence length="1558" mass="168092">MASRVQQDTFMDESDDCCPLCVEEFDISDRNFRPCPCGYQVCQFCYHNIKNNMNGLCPACRRTYDEQSIEWKNISQEEMKADKELQARKKALARQKESERKNVETLNRKHLAGLRVVQKNLVYVVGLNPKSREQDLLQTLRGDQYFGQYGKIIKIVVSKAKEGVSNNSIGVYVTFARKEDAASCITAVDGSQNGDRTLRAQFGTTKYCSVFLRNETCNNRNCMFLHETGEDDDSFSRQDLSSMNAESTQRPSQTSASKVPQQVPPVPPQQAPQPVSAASHSMARQASRDEAMSRSDSGDGSALPSSASWAAKNTQNESRRSSKAASVSAPSPVVTSAITTSQAAPSTQPIAQTTVHTPPVQGPSNEKVVPAAAPTPKSPEKEDTANFIPRKPSPTPGARAFENRMKVFLNSSYKFSFDRSIHSDEMLRDIDSYPLLFDMNRGLSRYRQQKEQEEERLREEEERNALRTLSISEEDDNPASGSLQLGGEPDTQEDQNTRSGRGSSEPRSAIQPPLASSLLAGNPPFGLGFLGNNPSSLFSGNRSFTPQQQQQLHILRSSSNNQQSPFSSQPPSNFTGNTSMHHHQQSNPFQNQSFANIPGHGRQASRYNFANDAAPPSTSSTIKASSTLQQSGVLPSSQAKPFSGQPFQQTNIQHQPFYSGVQGPPPGLKSSGTPPVSGGGMFGQGYGFASAMGGSLGLGGSNGASKDSNEEMMRDLLRGRNGNVGGQGHDVGKREFKFPSIPSSSTSNTAPASSLLNSLYGTQLGAYNGYQDHALQKQKKKGKKHRHANTSSSGGGGLVNLADPSILQARMHHGGAGQGQFGVQGQGGYSANNMMYGNGYGSRCFFTGSRVLSQLQDIQTENLPVVAKGTNVIGSGAGKVNKKDPIKADSSVPPGLSLPQDFPPLAAPSRPHPPAQKPSQIASSNIKPAVPVLPSSKTSTNMAKDVSSNIMALGKPSTEDSKDVVPIEPESIMNAESTVDSSTAKSASTGDVQASQHSSSASDSTIRPAPVDAGPVSKKPAKMTERRQLPGKLDIAATKGTSKTKVDSVTVSSKVQKVPESGFTPSQVKESGDSQPATPTKVASQTAQSTMTRTDNPRTFRVAPTSKEDQAVKAAVASPPVPESATTVSTKPPSRRPSLTSVQGPGTPISERISDNASFTSTSISRANSPPPTKVGTAPVRQTTKAQQKRERQARAKEAEKSKAEEEHIKVEEPVQAPIIGRKKKAKKINISRGTADSTPAVTRPSSPGFQQEAIEEKLPSLPATPIKDAKKREMAQSEVDSPATPDTPAPISQKEQPKPFPTAASVIASLQKSGDITADMENMFKHLSSMNRYEITQADFEYPPLPPLTDAQLHALGKGECLYMDLSNGKPVVVMPDGQMLKHLTEKEAKRYIETRARVLKTPIPFRFLSPAEEDMMQLHYPPYTTGGIWPGSEEASDPGPSAGGPGGIDDRVGSLEYMINRFMDDSPHSVSSHQHHMIQDAKHDGHHLLHDHGHDHGHGGSSTLYGQTEPDWPHTLLSVEEAEEALIRARKEHEINEKKLNALMKKNRRLLFGGGH</sequence>
<reference evidence="17" key="1">
    <citation type="submission" date="2021-03" db="EMBL/GenBank/DDBJ databases">
        <authorList>
            <person name="Tagirdzhanova G."/>
        </authorList>
    </citation>
    <scope>NUCLEOTIDE SEQUENCE</scope>
</reference>
<keyword evidence="6 12" id="KW-0694">RNA-binding</keyword>
<comment type="caution">
    <text evidence="17">The sequence shown here is derived from an EMBL/GenBank/DDBJ whole genome shotgun (WGS) entry which is preliminary data.</text>
</comment>
<feature type="compositionally biased region" description="Polar residues" evidence="14">
    <location>
        <begin position="338"/>
        <end position="356"/>
    </location>
</feature>
<proteinExistence type="predicted"/>
<dbReference type="InterPro" id="IPR012677">
    <property type="entry name" value="Nucleotide-bd_a/b_plait_sf"/>
</dbReference>
<dbReference type="OrthoDB" id="1923159at2759"/>
<evidence type="ECO:0000256" key="2">
    <source>
        <dbReference type="ARBA" id="ARBA00022491"/>
    </source>
</evidence>
<keyword evidence="9" id="KW-0804">Transcription</keyword>
<dbReference type="PANTHER" id="PTHR12603:SF0">
    <property type="entry name" value="CCR4-NOT TRANSCRIPTION COMPLEX SUBUNIT 4"/>
    <property type="match status" value="1"/>
</dbReference>
<feature type="compositionally biased region" description="Polar residues" evidence="14">
    <location>
        <begin position="1063"/>
        <end position="1094"/>
    </location>
</feature>
<evidence type="ECO:0000256" key="1">
    <source>
        <dbReference type="ARBA" id="ARBA00004123"/>
    </source>
</evidence>
<feature type="compositionally biased region" description="Polar residues" evidence="14">
    <location>
        <begin position="1232"/>
        <end position="1250"/>
    </location>
</feature>
<feature type="region of interest" description="Disordered" evidence="14">
    <location>
        <begin position="538"/>
        <end position="679"/>
    </location>
</feature>
<feature type="compositionally biased region" description="Polar residues" evidence="14">
    <location>
        <begin position="538"/>
        <end position="552"/>
    </location>
</feature>
<feature type="coiled-coil region" evidence="13">
    <location>
        <begin position="1521"/>
        <end position="1548"/>
    </location>
</feature>
<evidence type="ECO:0000259" key="16">
    <source>
        <dbReference type="PROSITE" id="PS50102"/>
    </source>
</evidence>
<dbReference type="SUPFAM" id="SSF54928">
    <property type="entry name" value="RNA-binding domain, RBD"/>
    <property type="match status" value="1"/>
</dbReference>
<evidence type="ECO:0000256" key="14">
    <source>
        <dbReference type="SAM" id="MobiDB-lite"/>
    </source>
</evidence>
<dbReference type="GO" id="GO:0010557">
    <property type="term" value="P:positive regulation of macromolecule biosynthetic process"/>
    <property type="evidence" value="ECO:0007669"/>
    <property type="project" value="UniProtKB-ARBA"/>
</dbReference>
<dbReference type="Gene3D" id="3.30.70.330">
    <property type="match status" value="1"/>
</dbReference>
<feature type="compositionally biased region" description="Pro residues" evidence="14">
    <location>
        <begin position="901"/>
        <end position="916"/>
    </location>
</feature>
<name>A0A8H3J1G7_9LECA</name>
<feature type="compositionally biased region" description="Basic residues" evidence="14">
    <location>
        <begin position="776"/>
        <end position="788"/>
    </location>
</feature>
<evidence type="ECO:0000313" key="17">
    <source>
        <dbReference type="EMBL" id="CAF9938952.1"/>
    </source>
</evidence>
<accession>A0A8H3J1G7</accession>
<feature type="region of interest" description="Disordered" evidence="14">
    <location>
        <begin position="230"/>
        <end position="398"/>
    </location>
</feature>
<feature type="compositionally biased region" description="Low complexity" evidence="14">
    <location>
        <begin position="739"/>
        <end position="751"/>
    </location>
</feature>
<dbReference type="GO" id="GO:0030015">
    <property type="term" value="C:CCR4-NOT core complex"/>
    <property type="evidence" value="ECO:0007669"/>
    <property type="project" value="UniProtKB-ARBA"/>
</dbReference>
<dbReference type="GO" id="GO:0005634">
    <property type="term" value="C:nucleus"/>
    <property type="evidence" value="ECO:0007669"/>
    <property type="project" value="UniProtKB-SubCell"/>
</dbReference>
<evidence type="ECO:0000256" key="11">
    <source>
        <dbReference type="PROSITE-ProRule" id="PRU00175"/>
    </source>
</evidence>
<feature type="compositionally biased region" description="Low complexity" evidence="14">
    <location>
        <begin position="323"/>
        <end position="337"/>
    </location>
</feature>
<dbReference type="Gene3D" id="3.30.40.10">
    <property type="entry name" value="Zinc/RING finger domain, C3HC4 (zinc finger)"/>
    <property type="match status" value="1"/>
</dbReference>
<dbReference type="InterPro" id="IPR035979">
    <property type="entry name" value="RBD_domain_sf"/>
</dbReference>
<feature type="coiled-coil region" evidence="13">
    <location>
        <begin position="82"/>
        <end position="109"/>
    </location>
</feature>
<evidence type="ECO:0000256" key="13">
    <source>
        <dbReference type="SAM" id="Coils"/>
    </source>
</evidence>
<evidence type="ECO:0000256" key="12">
    <source>
        <dbReference type="PROSITE-ProRule" id="PRU00176"/>
    </source>
</evidence>
<keyword evidence="5" id="KW-0862">Zinc</keyword>
<dbReference type="InterPro" id="IPR001841">
    <property type="entry name" value="Znf_RING"/>
</dbReference>
<dbReference type="Pfam" id="PF14570">
    <property type="entry name" value="zf-RING_4"/>
    <property type="match status" value="1"/>
</dbReference>
<keyword evidence="3" id="KW-0479">Metal-binding</keyword>
<dbReference type="CDD" id="cd16618">
    <property type="entry name" value="mRING-HC-C4C4_CNOT4"/>
    <property type="match status" value="1"/>
</dbReference>